<keyword evidence="2" id="KW-1185">Reference proteome</keyword>
<reference evidence="1 2" key="1">
    <citation type="submission" date="2018-05" db="EMBL/GenBank/DDBJ databases">
        <authorList>
            <person name="Goeker M."/>
            <person name="Huntemann M."/>
            <person name="Clum A."/>
            <person name="Pillay M."/>
            <person name="Palaniappan K."/>
            <person name="Varghese N."/>
            <person name="Mikhailova N."/>
            <person name="Stamatis D."/>
            <person name="Reddy T."/>
            <person name="Daum C."/>
            <person name="Shapiro N."/>
            <person name="Ivanova N."/>
            <person name="Kyrpides N."/>
            <person name="Woyke T."/>
        </authorList>
    </citation>
    <scope>NUCLEOTIDE SEQUENCE [LARGE SCALE GENOMIC DNA]</scope>
    <source>
        <strain evidence="1 2">DSM 26524</strain>
    </source>
</reference>
<accession>A0AB73T7M1</accession>
<dbReference type="InterPro" id="IPR024523">
    <property type="entry name" value="DUF3793"/>
</dbReference>
<comment type="caution">
    <text evidence="1">The sequence shown here is derived from an EMBL/GenBank/DDBJ whole genome shotgun (WGS) entry which is preliminary data.</text>
</comment>
<evidence type="ECO:0000313" key="1">
    <source>
        <dbReference type="EMBL" id="PWJ77586.1"/>
    </source>
</evidence>
<dbReference type="RefSeq" id="WP_257497667.1">
    <property type="nucleotide sequence ID" value="NZ_JANKBK010000006.1"/>
</dbReference>
<dbReference type="Proteomes" id="UP000245412">
    <property type="component" value="Unassembled WGS sequence"/>
</dbReference>
<proteinExistence type="predicted"/>
<organism evidence="1 2">
    <name type="scientific">Murimonas intestini</name>
    <dbReference type="NCBI Taxonomy" id="1337051"/>
    <lineage>
        <taxon>Bacteria</taxon>
        <taxon>Bacillati</taxon>
        <taxon>Bacillota</taxon>
        <taxon>Clostridia</taxon>
        <taxon>Lachnospirales</taxon>
        <taxon>Lachnospiraceae</taxon>
        <taxon>Murimonas</taxon>
    </lineage>
</organism>
<gene>
    <name evidence="1" type="ORF">C7383_103433</name>
</gene>
<name>A0AB73T7M1_9FIRM</name>
<dbReference type="AlphaFoldDB" id="A0AB73T7M1"/>
<dbReference type="EMBL" id="QGGY01000003">
    <property type="protein sequence ID" value="PWJ77586.1"/>
    <property type="molecule type" value="Genomic_DNA"/>
</dbReference>
<dbReference type="Pfam" id="PF12672">
    <property type="entry name" value="DUF3793"/>
    <property type="match status" value="1"/>
</dbReference>
<sequence length="201" mass="23332">MPPELLLDYIERCKDGRKLSFMILFHCAPVLKGVKASNMITLPQGGWLTAAGLLQGSDVRWHILSSGDRADVMLLYRRQWVKKLIEDKQNRSFLAERGYQLPEAVTDEVIIHMLEEIRDRYDKYTDGEGEFPHELGILLQYPLDDVRAFIENRGEGYLLNGYWKVYHNPERARAVFNKYNRVREIAAGQFVGGCEWKEIIV</sequence>
<protein>
    <submittedName>
        <fullName evidence="1">Uncharacterized protein DUF3793</fullName>
    </submittedName>
</protein>
<evidence type="ECO:0000313" key="2">
    <source>
        <dbReference type="Proteomes" id="UP000245412"/>
    </source>
</evidence>